<dbReference type="GO" id="GO:0004222">
    <property type="term" value="F:metalloendopeptidase activity"/>
    <property type="evidence" value="ECO:0007669"/>
    <property type="project" value="InterPro"/>
</dbReference>
<dbReference type="EMBL" id="CP014544">
    <property type="protein sequence ID" value="AMO68418.1"/>
    <property type="molecule type" value="Genomic_DNA"/>
</dbReference>
<keyword evidence="7" id="KW-0812">Transmembrane</keyword>
<organism evidence="9 10">
    <name type="scientific">Zhongshania aliphaticivorans</name>
    <dbReference type="NCBI Taxonomy" id="1470434"/>
    <lineage>
        <taxon>Bacteria</taxon>
        <taxon>Pseudomonadati</taxon>
        <taxon>Pseudomonadota</taxon>
        <taxon>Gammaproteobacteria</taxon>
        <taxon>Cellvibrionales</taxon>
        <taxon>Spongiibacteraceae</taxon>
        <taxon>Zhongshania</taxon>
    </lineage>
</organism>
<dbReference type="GO" id="GO:0006508">
    <property type="term" value="P:proteolysis"/>
    <property type="evidence" value="ECO:0007669"/>
    <property type="project" value="UniProtKB-KW"/>
</dbReference>
<keyword evidence="2" id="KW-0479">Metal-binding</keyword>
<evidence type="ECO:0000256" key="4">
    <source>
        <dbReference type="ARBA" id="ARBA00022833"/>
    </source>
</evidence>
<dbReference type="GO" id="GO:0046872">
    <property type="term" value="F:metal ion binding"/>
    <property type="evidence" value="ECO:0007669"/>
    <property type="project" value="UniProtKB-KW"/>
</dbReference>
<accession>A0A127M596</accession>
<evidence type="ECO:0000256" key="3">
    <source>
        <dbReference type="ARBA" id="ARBA00022801"/>
    </source>
</evidence>
<evidence type="ECO:0000256" key="5">
    <source>
        <dbReference type="ARBA" id="ARBA00023049"/>
    </source>
</evidence>
<evidence type="ECO:0000256" key="6">
    <source>
        <dbReference type="RuleBase" id="RU003983"/>
    </source>
</evidence>
<evidence type="ECO:0000256" key="1">
    <source>
        <dbReference type="ARBA" id="ARBA00022670"/>
    </source>
</evidence>
<dbReference type="Proteomes" id="UP000074119">
    <property type="component" value="Chromosome"/>
</dbReference>
<feature type="transmembrane region" description="Helical" evidence="7">
    <location>
        <begin position="48"/>
        <end position="70"/>
    </location>
</feature>
<keyword evidence="4 6" id="KW-0862">Zinc</keyword>
<evidence type="ECO:0000313" key="9">
    <source>
        <dbReference type="EMBL" id="AMO68418.1"/>
    </source>
</evidence>
<name>A0A127M596_9GAMM</name>
<feature type="domain" description="Peptidase M48" evidence="8">
    <location>
        <begin position="136"/>
        <end position="198"/>
    </location>
</feature>
<feature type="transmembrane region" description="Helical" evidence="7">
    <location>
        <begin position="6"/>
        <end position="27"/>
    </location>
</feature>
<dbReference type="CDD" id="cd07326">
    <property type="entry name" value="M56_BlaR1_MecR1_like"/>
    <property type="match status" value="1"/>
</dbReference>
<dbReference type="AlphaFoldDB" id="A0A127M596"/>
<evidence type="ECO:0000259" key="8">
    <source>
        <dbReference type="Pfam" id="PF01435"/>
    </source>
</evidence>
<evidence type="ECO:0000256" key="7">
    <source>
        <dbReference type="SAM" id="Phobius"/>
    </source>
</evidence>
<dbReference type="KEGG" id="zal:AZF00_08930"/>
<evidence type="ECO:0000256" key="2">
    <source>
        <dbReference type="ARBA" id="ARBA00022723"/>
    </source>
</evidence>
<keyword evidence="1 6" id="KW-0645">Protease</keyword>
<comment type="cofactor">
    <cofactor evidence="6">
        <name>Zn(2+)</name>
        <dbReference type="ChEBI" id="CHEBI:29105"/>
    </cofactor>
    <text evidence="6">Binds 1 zinc ion per subunit.</text>
</comment>
<keyword evidence="3 6" id="KW-0378">Hydrolase</keyword>
<proteinExistence type="inferred from homology"/>
<dbReference type="STRING" id="1470434.AZF00_08930"/>
<comment type="similarity">
    <text evidence="6">Belongs to the peptidase M48 family.</text>
</comment>
<evidence type="ECO:0000313" key="10">
    <source>
        <dbReference type="Proteomes" id="UP000074119"/>
    </source>
</evidence>
<dbReference type="RefSeq" id="WP_008250313.1">
    <property type="nucleotide sequence ID" value="NZ_CP014544.1"/>
</dbReference>
<keyword evidence="7" id="KW-1133">Transmembrane helix</keyword>
<dbReference type="InterPro" id="IPR052173">
    <property type="entry name" value="Beta-lactam_resp_regulator"/>
</dbReference>
<reference evidence="9 10" key="1">
    <citation type="submission" date="2015-12" db="EMBL/GenBank/DDBJ databases">
        <authorList>
            <person name="Shamseldin A."/>
            <person name="Moawad H."/>
            <person name="Abd El-Rahim W.M."/>
            <person name="Sadowsky M.J."/>
        </authorList>
    </citation>
    <scope>NUCLEOTIDE SEQUENCE [LARGE SCALE GENOMIC DNA]</scope>
    <source>
        <strain evidence="9 10">SM2</strain>
    </source>
</reference>
<protein>
    <recommendedName>
        <fullName evidence="8">Peptidase M48 domain-containing protein</fullName>
    </recommendedName>
</protein>
<dbReference type="Pfam" id="PF01435">
    <property type="entry name" value="Peptidase_M48"/>
    <property type="match status" value="1"/>
</dbReference>
<sequence>MLVGGYAITLNSVFIAASVFFYCSLILTFVFRTTEQWRVKLSAGARQWVLWSFVLIPWLVALSVASVVLMPDSAAVMPSWFLALTHWHHINVFNLYSWHSAIVLLFSAASFLAIVRHTHQLLKHRSALGALLTLDGFTKNSSVDSTVIYAFTAGLFRPKVFISSALQAQLSAAENDIVCRHELAHQQRFDPLRKWSFSFLAAFYLPFTSNRLRREFSLCLELAADDYAAVGGSGGTTVASTVIKLCRLSRNQQQFSSPLSCHFYASEIEARVHYQLRSEPGRSFPLSLFVVFLCVLLASCLLSVDSYHHAVEAIFSH</sequence>
<feature type="transmembrane region" description="Helical" evidence="7">
    <location>
        <begin position="284"/>
        <end position="304"/>
    </location>
</feature>
<dbReference type="PANTHER" id="PTHR34978">
    <property type="entry name" value="POSSIBLE SENSOR-TRANSDUCER PROTEIN BLAR"/>
    <property type="match status" value="1"/>
</dbReference>
<dbReference type="PANTHER" id="PTHR34978:SF3">
    <property type="entry name" value="SLR0241 PROTEIN"/>
    <property type="match status" value="1"/>
</dbReference>
<keyword evidence="7" id="KW-0472">Membrane</keyword>
<feature type="transmembrane region" description="Helical" evidence="7">
    <location>
        <begin position="96"/>
        <end position="115"/>
    </location>
</feature>
<gene>
    <name evidence="9" type="ORF">AZF00_08930</name>
</gene>
<keyword evidence="5 6" id="KW-0482">Metalloprotease</keyword>
<dbReference type="InterPro" id="IPR001915">
    <property type="entry name" value="Peptidase_M48"/>
</dbReference>